<feature type="compositionally biased region" description="Pro residues" evidence="1">
    <location>
        <begin position="469"/>
        <end position="479"/>
    </location>
</feature>
<evidence type="ECO:0000259" key="2">
    <source>
        <dbReference type="PROSITE" id="PS50181"/>
    </source>
</evidence>
<proteinExistence type="predicted"/>
<dbReference type="OrthoDB" id="3259156at2759"/>
<dbReference type="EMBL" id="JADNRY010000013">
    <property type="protein sequence ID" value="KAF9074526.1"/>
    <property type="molecule type" value="Genomic_DNA"/>
</dbReference>
<sequence length="685" mass="74582">MAFARRTLVTSTSSSNGHGRTQASSSSNAGHGPSSSDNPNDSTNSHSGSIMRRVSTMFTPRKKPPQDTFGKPLAGMGIGYEVPQPRKMGWKMEKRSKARRSSVTFRGSSDSEVEDLDEIRQPNDLGPPAPSIYSSVAEEDEEDTNLATPKKPTQQKIQRRFSIQSIQSLLSPSDSSFLMASKVYTRRSINPSLHSKNSSFHSRTYSHSLHSLSQSLLEEEAELVQDNPVFIATKATKVSAVWAGPSRTTSAPNLVTVLPHSPPTFTLNVRRKPPPRLGLRELPQRVLTRVFRLLPRRLLLGLASLSKNFCSAARIVIYETVDLRNISASRQDKLNTFLARRTDLTELTRVLICSATSSLHLPTFPSALVLSHMNHLTTITLPYFSIDFMQHHTAFGLRSVTFLNTDLTPVEKVELFTWLDGQVNITTLSFPQLFDSHAETDQPMLSSMYNSTHFPLPPSTANSLLAFPPSSPPSSPSLAPPSSFAVPLPPSPLSSSSVNFVPEVNLTLATLSKSSTLLPHLESVCAPPSLLQLLAPYRAGTLKEVGMNINDTLVGGLRPAELIGVLKLSDEAISKINQGGENKGDQKFLPGPEILHLNFGKGVDRRTVEKVLGAAGAVLGGFPIVSLPRDQEEKHIHSVDSHGGPPTEEDPPGLHHLEIAVPFNGPRTEEISNSLHACNAAINSF</sequence>
<comment type="caution">
    <text evidence="3">The sequence shown here is derived from an EMBL/GenBank/DDBJ whole genome shotgun (WGS) entry which is preliminary data.</text>
</comment>
<feature type="domain" description="F-box" evidence="2">
    <location>
        <begin position="276"/>
        <end position="321"/>
    </location>
</feature>
<dbReference type="InterPro" id="IPR001810">
    <property type="entry name" value="F-box_dom"/>
</dbReference>
<dbReference type="PROSITE" id="PS50181">
    <property type="entry name" value="FBOX"/>
    <property type="match status" value="1"/>
</dbReference>
<feature type="compositionally biased region" description="Low complexity" evidence="1">
    <location>
        <begin position="23"/>
        <end position="47"/>
    </location>
</feature>
<feature type="compositionally biased region" description="Polar residues" evidence="1">
    <location>
        <begin position="101"/>
        <end position="110"/>
    </location>
</feature>
<gene>
    <name evidence="3" type="ORF">BDP27DRAFT_196923</name>
</gene>
<keyword evidence="4" id="KW-1185">Reference proteome</keyword>
<dbReference type="Proteomes" id="UP000772434">
    <property type="component" value="Unassembled WGS sequence"/>
</dbReference>
<accession>A0A9P5PXY4</accession>
<feature type="compositionally biased region" description="Polar residues" evidence="1">
    <location>
        <begin position="145"/>
        <end position="155"/>
    </location>
</feature>
<evidence type="ECO:0000256" key="1">
    <source>
        <dbReference type="SAM" id="MobiDB-lite"/>
    </source>
</evidence>
<evidence type="ECO:0000313" key="4">
    <source>
        <dbReference type="Proteomes" id="UP000772434"/>
    </source>
</evidence>
<protein>
    <recommendedName>
        <fullName evidence="2">F-box domain-containing protein</fullName>
    </recommendedName>
</protein>
<reference evidence="3" key="1">
    <citation type="submission" date="2020-11" db="EMBL/GenBank/DDBJ databases">
        <authorList>
            <consortium name="DOE Joint Genome Institute"/>
            <person name="Ahrendt S."/>
            <person name="Riley R."/>
            <person name="Andreopoulos W."/>
            <person name="Labutti K."/>
            <person name="Pangilinan J."/>
            <person name="Ruiz-Duenas F.J."/>
            <person name="Barrasa J.M."/>
            <person name="Sanchez-Garcia M."/>
            <person name="Camarero S."/>
            <person name="Miyauchi S."/>
            <person name="Serrano A."/>
            <person name="Linde D."/>
            <person name="Babiker R."/>
            <person name="Drula E."/>
            <person name="Ayuso-Fernandez I."/>
            <person name="Pacheco R."/>
            <person name="Padilla G."/>
            <person name="Ferreira P."/>
            <person name="Barriuso J."/>
            <person name="Kellner H."/>
            <person name="Castanera R."/>
            <person name="Alfaro M."/>
            <person name="Ramirez L."/>
            <person name="Pisabarro A.G."/>
            <person name="Kuo A."/>
            <person name="Tritt A."/>
            <person name="Lipzen A."/>
            <person name="He G."/>
            <person name="Yan M."/>
            <person name="Ng V."/>
            <person name="Cullen D."/>
            <person name="Martin F."/>
            <person name="Rosso M.-N."/>
            <person name="Henrissat B."/>
            <person name="Hibbett D."/>
            <person name="Martinez A.T."/>
            <person name="Grigoriev I.V."/>
        </authorList>
    </citation>
    <scope>NUCLEOTIDE SEQUENCE</scope>
    <source>
        <strain evidence="3">AH 40177</strain>
    </source>
</reference>
<feature type="region of interest" description="Disordered" evidence="1">
    <location>
        <begin position="632"/>
        <end position="651"/>
    </location>
</feature>
<feature type="compositionally biased region" description="Polar residues" evidence="1">
    <location>
        <begin position="8"/>
        <end position="22"/>
    </location>
</feature>
<organism evidence="3 4">
    <name type="scientific">Rhodocollybia butyracea</name>
    <dbReference type="NCBI Taxonomy" id="206335"/>
    <lineage>
        <taxon>Eukaryota</taxon>
        <taxon>Fungi</taxon>
        <taxon>Dikarya</taxon>
        <taxon>Basidiomycota</taxon>
        <taxon>Agaricomycotina</taxon>
        <taxon>Agaricomycetes</taxon>
        <taxon>Agaricomycetidae</taxon>
        <taxon>Agaricales</taxon>
        <taxon>Marasmiineae</taxon>
        <taxon>Omphalotaceae</taxon>
        <taxon>Rhodocollybia</taxon>
    </lineage>
</organism>
<feature type="region of interest" description="Disordered" evidence="1">
    <location>
        <begin position="465"/>
        <end position="484"/>
    </location>
</feature>
<dbReference type="AlphaFoldDB" id="A0A9P5PXY4"/>
<name>A0A9P5PXY4_9AGAR</name>
<evidence type="ECO:0000313" key="3">
    <source>
        <dbReference type="EMBL" id="KAF9074526.1"/>
    </source>
</evidence>
<feature type="region of interest" description="Disordered" evidence="1">
    <location>
        <begin position="1"/>
        <end position="155"/>
    </location>
</feature>